<dbReference type="SUPFAM" id="SSF48695">
    <property type="entry name" value="Multiheme cytochromes"/>
    <property type="match status" value="1"/>
</dbReference>
<sequence length="97" mass="10620">MPNFSLHYLEKGRSLNRGVTGRSCITPSDGNHAKATMQKLPCKSCHAKAAMRKLPCESCHAKAAMRKLPCESCHAFADICIKPIEHVAGRENESSPK</sequence>
<evidence type="ECO:0000313" key="2">
    <source>
        <dbReference type="Proteomes" id="UP000078550"/>
    </source>
</evidence>
<name>A0A1A8YTX7_PLAOA</name>
<organism evidence="1 2">
    <name type="scientific">Plasmodium ovale wallikeri</name>
    <dbReference type="NCBI Taxonomy" id="864142"/>
    <lineage>
        <taxon>Eukaryota</taxon>
        <taxon>Sar</taxon>
        <taxon>Alveolata</taxon>
        <taxon>Apicomplexa</taxon>
        <taxon>Aconoidasida</taxon>
        <taxon>Haemosporida</taxon>
        <taxon>Plasmodiidae</taxon>
        <taxon>Plasmodium</taxon>
        <taxon>Plasmodium (Plasmodium)</taxon>
    </lineage>
</organism>
<proteinExistence type="predicted"/>
<gene>
    <name evidence="1" type="ORF">POVWA2_023230</name>
</gene>
<reference evidence="2" key="1">
    <citation type="submission" date="2016-05" db="EMBL/GenBank/DDBJ databases">
        <authorList>
            <person name="Naeem Raeece"/>
        </authorList>
    </citation>
    <scope>NUCLEOTIDE SEQUENCE [LARGE SCALE GENOMIC DNA]</scope>
</reference>
<dbReference type="AlphaFoldDB" id="A0A1A8YTX7"/>
<accession>A0A1A8YTX7</accession>
<protein>
    <submittedName>
        <fullName evidence="1">Uncharacterized protein</fullName>
    </submittedName>
</protein>
<dbReference type="Proteomes" id="UP000078550">
    <property type="component" value="Unassembled WGS sequence"/>
</dbReference>
<dbReference type="InterPro" id="IPR036280">
    <property type="entry name" value="Multihaem_cyt_sf"/>
</dbReference>
<dbReference type="EMBL" id="FLRE01000092">
    <property type="protein sequence ID" value="SBT35106.1"/>
    <property type="molecule type" value="Genomic_DNA"/>
</dbReference>
<evidence type="ECO:0000313" key="1">
    <source>
        <dbReference type="EMBL" id="SBT35106.1"/>
    </source>
</evidence>